<proteinExistence type="predicted"/>
<dbReference type="PaxDb" id="65489-OBART12G10490.1"/>
<dbReference type="EnsemblPlants" id="OBART12G10490.1">
    <property type="protein sequence ID" value="OBART12G10490.1"/>
    <property type="gene ID" value="OBART12G10490"/>
</dbReference>
<dbReference type="Proteomes" id="UP000026960">
    <property type="component" value="Chromosome 12"/>
</dbReference>
<organism evidence="1">
    <name type="scientific">Oryza barthii</name>
    <dbReference type="NCBI Taxonomy" id="65489"/>
    <lineage>
        <taxon>Eukaryota</taxon>
        <taxon>Viridiplantae</taxon>
        <taxon>Streptophyta</taxon>
        <taxon>Embryophyta</taxon>
        <taxon>Tracheophyta</taxon>
        <taxon>Spermatophyta</taxon>
        <taxon>Magnoliopsida</taxon>
        <taxon>Liliopsida</taxon>
        <taxon>Poales</taxon>
        <taxon>Poaceae</taxon>
        <taxon>BOP clade</taxon>
        <taxon>Oryzoideae</taxon>
        <taxon>Oryzeae</taxon>
        <taxon>Oryzinae</taxon>
        <taxon>Oryza</taxon>
    </lineage>
</organism>
<keyword evidence="2" id="KW-1185">Reference proteome</keyword>
<sequence>MIKLDVVWLQVFSCRNPPCILQSIFECLIHTFARNWTKTPTIWGREVWILLDIWMCVPLSKSKPYCKQKSKKKKKIQANRAQKFMIHIGLCSIYSLRPQKRQTLISVSNV</sequence>
<dbReference type="AlphaFoldDB" id="A0A0D3HTZ5"/>
<reference evidence="1" key="1">
    <citation type="journal article" date="2009" name="Rice">
        <title>De Novo Next Generation Sequencing of Plant Genomes.</title>
        <authorList>
            <person name="Rounsley S."/>
            <person name="Marri P.R."/>
            <person name="Yu Y."/>
            <person name="He R."/>
            <person name="Sisneros N."/>
            <person name="Goicoechea J.L."/>
            <person name="Lee S.J."/>
            <person name="Angelova A."/>
            <person name="Kudrna D."/>
            <person name="Luo M."/>
            <person name="Affourtit J."/>
            <person name="Desany B."/>
            <person name="Knight J."/>
            <person name="Niazi F."/>
            <person name="Egholm M."/>
            <person name="Wing R.A."/>
        </authorList>
    </citation>
    <scope>NUCLEOTIDE SEQUENCE [LARGE SCALE GENOMIC DNA]</scope>
    <source>
        <strain evidence="1">cv. IRGC 105608</strain>
    </source>
</reference>
<accession>A0A0D3HTZ5</accession>
<protein>
    <submittedName>
        <fullName evidence="1">Uncharacterized protein</fullName>
    </submittedName>
</protein>
<name>A0A0D3HTZ5_9ORYZ</name>
<dbReference type="Gramene" id="OBART12G10490.1">
    <property type="protein sequence ID" value="OBART12G10490.1"/>
    <property type="gene ID" value="OBART12G10490"/>
</dbReference>
<dbReference type="HOGENOM" id="CLU_2174846_0_0_1"/>
<evidence type="ECO:0000313" key="2">
    <source>
        <dbReference type="Proteomes" id="UP000026960"/>
    </source>
</evidence>
<evidence type="ECO:0000313" key="1">
    <source>
        <dbReference type="EnsemblPlants" id="OBART12G10490.1"/>
    </source>
</evidence>
<reference evidence="1" key="2">
    <citation type="submission" date="2015-03" db="UniProtKB">
        <authorList>
            <consortium name="EnsemblPlants"/>
        </authorList>
    </citation>
    <scope>IDENTIFICATION</scope>
</reference>